<reference evidence="4" key="1">
    <citation type="journal article" date="2022" name="Int. J. Syst. Evol. Microbiol.">
        <title>Prevotella lacticifex sp. nov., isolated from the rumen of cows.</title>
        <authorList>
            <person name="Shinkai T."/>
            <person name="Ikeyama N."/>
            <person name="Kumagai M."/>
            <person name="Ohmori H."/>
            <person name="Sakamoto M."/>
            <person name="Ohkuma M."/>
            <person name="Mitsumori M."/>
        </authorList>
    </citation>
    <scope>NUCLEOTIDE SEQUENCE</scope>
    <source>
        <strain evidence="4">R5076</strain>
    </source>
</reference>
<dbReference type="Pfam" id="PF03938">
    <property type="entry name" value="OmpH"/>
    <property type="match status" value="1"/>
</dbReference>
<keyword evidence="5" id="KW-1185">Reference proteome</keyword>
<proteinExistence type="inferred from homology"/>
<gene>
    <name evidence="4" type="ORF">PRLR5076_15280</name>
</gene>
<organism evidence="4 5">
    <name type="scientific">Prevotella lacticifex</name>
    <dbReference type="NCBI Taxonomy" id="2854755"/>
    <lineage>
        <taxon>Bacteria</taxon>
        <taxon>Pseudomonadati</taxon>
        <taxon>Bacteroidota</taxon>
        <taxon>Bacteroidia</taxon>
        <taxon>Bacteroidales</taxon>
        <taxon>Prevotellaceae</taxon>
        <taxon>Prevotella</taxon>
    </lineage>
</organism>
<dbReference type="EMBL" id="BPUB01000001">
    <property type="protein sequence ID" value="GJG58677.1"/>
    <property type="molecule type" value="Genomic_DNA"/>
</dbReference>
<protein>
    <submittedName>
        <fullName evidence="4">Membrane protein</fullName>
    </submittedName>
</protein>
<dbReference type="PANTHER" id="PTHR35089">
    <property type="entry name" value="CHAPERONE PROTEIN SKP"/>
    <property type="match status" value="1"/>
</dbReference>
<dbReference type="SMART" id="SM00935">
    <property type="entry name" value="OmpH"/>
    <property type="match status" value="1"/>
</dbReference>
<dbReference type="InterPro" id="IPR024930">
    <property type="entry name" value="Skp_dom_sf"/>
</dbReference>
<dbReference type="RefSeq" id="WP_223926132.1">
    <property type="nucleotide sequence ID" value="NZ_BPTU01000001.1"/>
</dbReference>
<dbReference type="InterPro" id="IPR005632">
    <property type="entry name" value="Chaperone_Skp"/>
</dbReference>
<dbReference type="PROSITE" id="PS51257">
    <property type="entry name" value="PROKAR_LIPOPROTEIN"/>
    <property type="match status" value="1"/>
</dbReference>
<comment type="caution">
    <text evidence="4">The sequence shown here is derived from an EMBL/GenBank/DDBJ whole genome shotgun (WGS) entry which is preliminary data.</text>
</comment>
<accession>A0A9R1C9T1</accession>
<evidence type="ECO:0000313" key="4">
    <source>
        <dbReference type="EMBL" id="GJG58677.1"/>
    </source>
</evidence>
<dbReference type="AlphaFoldDB" id="A0A9R1C9T1"/>
<evidence type="ECO:0000256" key="1">
    <source>
        <dbReference type="ARBA" id="ARBA00009091"/>
    </source>
</evidence>
<feature type="chain" id="PRO_5040164321" evidence="3">
    <location>
        <begin position="24"/>
        <end position="201"/>
    </location>
</feature>
<keyword evidence="2 3" id="KW-0732">Signal</keyword>
<dbReference type="PANTHER" id="PTHR35089:SF1">
    <property type="entry name" value="CHAPERONE PROTEIN SKP"/>
    <property type="match status" value="1"/>
</dbReference>
<dbReference type="GeneID" id="72467289"/>
<evidence type="ECO:0000313" key="5">
    <source>
        <dbReference type="Proteomes" id="UP000825483"/>
    </source>
</evidence>
<dbReference type="GO" id="GO:0050821">
    <property type="term" value="P:protein stabilization"/>
    <property type="evidence" value="ECO:0007669"/>
    <property type="project" value="TreeGrafter"/>
</dbReference>
<dbReference type="Proteomes" id="UP000825483">
    <property type="component" value="Unassembled WGS sequence"/>
</dbReference>
<dbReference type="GO" id="GO:0005829">
    <property type="term" value="C:cytosol"/>
    <property type="evidence" value="ECO:0007669"/>
    <property type="project" value="TreeGrafter"/>
</dbReference>
<feature type="signal peptide" evidence="3">
    <location>
        <begin position="1"/>
        <end position="23"/>
    </location>
</feature>
<dbReference type="SUPFAM" id="SSF111384">
    <property type="entry name" value="OmpH-like"/>
    <property type="match status" value="1"/>
</dbReference>
<name>A0A9R1C9T1_9BACT</name>
<evidence type="ECO:0000256" key="2">
    <source>
        <dbReference type="ARBA" id="ARBA00022729"/>
    </source>
</evidence>
<sequence>MKKILLTLSVAAMLGMGMTSCNNQPQKNDTQDSSTKGSIADSQADMKIAYVEVDSIMSQYQYWKDVMKLMQGKEANIQKTLQGKQQSLQQAAANFQQGIQSNKFSRDEAQQIQANLQMQAQEGDQLQQRLSNEYQKEVSKYNQALSDSIHHFLAEYNKDKKFTLILAKQGDNILYANNALDITDQVVAGLNKRYKGMGNKK</sequence>
<dbReference type="GO" id="GO:0051082">
    <property type="term" value="F:unfolded protein binding"/>
    <property type="evidence" value="ECO:0007669"/>
    <property type="project" value="InterPro"/>
</dbReference>
<dbReference type="Gene3D" id="3.30.910.20">
    <property type="entry name" value="Skp domain"/>
    <property type="match status" value="1"/>
</dbReference>
<evidence type="ECO:0000256" key="3">
    <source>
        <dbReference type="SAM" id="SignalP"/>
    </source>
</evidence>
<comment type="similarity">
    <text evidence="1">Belongs to the Skp family.</text>
</comment>